<evidence type="ECO:0000256" key="1">
    <source>
        <dbReference type="SAM" id="SignalP"/>
    </source>
</evidence>
<organism evidence="3">
    <name type="scientific">Drosophila willistoni</name>
    <name type="common">Fruit fly</name>
    <dbReference type="NCBI Taxonomy" id="7260"/>
    <lineage>
        <taxon>Eukaryota</taxon>
        <taxon>Metazoa</taxon>
        <taxon>Ecdysozoa</taxon>
        <taxon>Arthropoda</taxon>
        <taxon>Hexapoda</taxon>
        <taxon>Insecta</taxon>
        <taxon>Pterygota</taxon>
        <taxon>Neoptera</taxon>
        <taxon>Endopterygota</taxon>
        <taxon>Diptera</taxon>
        <taxon>Brachycera</taxon>
        <taxon>Muscomorpha</taxon>
        <taxon>Ephydroidea</taxon>
        <taxon>Drosophilidae</taxon>
        <taxon>Drosophila</taxon>
        <taxon>Sophophora</taxon>
    </lineage>
</organism>
<dbReference type="HOGENOM" id="CLU_2515109_0_0_1"/>
<evidence type="ECO:0000313" key="2">
    <source>
        <dbReference type="EMBL" id="EDW79463.1"/>
    </source>
</evidence>
<evidence type="ECO:0000313" key="3">
    <source>
        <dbReference type="Proteomes" id="UP000007798"/>
    </source>
</evidence>
<dbReference type="Proteomes" id="UP000007798">
    <property type="component" value="Unassembled WGS sequence"/>
</dbReference>
<name>B4N524_DROWI</name>
<dbReference type="OrthoDB" id="7673806at2759"/>
<proteinExistence type="predicted"/>
<keyword evidence="3" id="KW-1185">Reference proteome</keyword>
<dbReference type="EMBL" id="CH964101">
    <property type="protein sequence ID" value="EDW79463.1"/>
    <property type="molecule type" value="Genomic_DNA"/>
</dbReference>
<sequence>MQTFRELLAQFLIILSVPKTGYNVLCFVGSSSSNNTDVTCIDSNCEDEYVTCDEEDDFMKNLPPFQGCPCMLETYYHLASIRSDR</sequence>
<keyword evidence="1" id="KW-0732">Signal</keyword>
<reference evidence="2 3" key="1">
    <citation type="journal article" date="2007" name="Nature">
        <title>Evolution of genes and genomes on the Drosophila phylogeny.</title>
        <authorList>
            <consortium name="Drosophila 12 Genomes Consortium"/>
            <person name="Clark A.G."/>
            <person name="Eisen M.B."/>
            <person name="Smith D.R."/>
            <person name="Bergman C.M."/>
            <person name="Oliver B."/>
            <person name="Markow T.A."/>
            <person name="Kaufman T.C."/>
            <person name="Kellis M."/>
            <person name="Gelbart W."/>
            <person name="Iyer V.N."/>
            <person name="Pollard D.A."/>
            <person name="Sackton T.B."/>
            <person name="Larracuente A.M."/>
            <person name="Singh N.D."/>
            <person name="Abad J.P."/>
            <person name="Abt D.N."/>
            <person name="Adryan B."/>
            <person name="Aguade M."/>
            <person name="Akashi H."/>
            <person name="Anderson W.W."/>
            <person name="Aquadro C.F."/>
            <person name="Ardell D.H."/>
            <person name="Arguello R."/>
            <person name="Artieri C.G."/>
            <person name="Barbash D.A."/>
            <person name="Barker D."/>
            <person name="Barsanti P."/>
            <person name="Batterham P."/>
            <person name="Batzoglou S."/>
            <person name="Begun D."/>
            <person name="Bhutkar A."/>
            <person name="Blanco E."/>
            <person name="Bosak S.A."/>
            <person name="Bradley R.K."/>
            <person name="Brand A.D."/>
            <person name="Brent M.R."/>
            <person name="Brooks A.N."/>
            <person name="Brown R.H."/>
            <person name="Butlin R.K."/>
            <person name="Caggese C."/>
            <person name="Calvi B.R."/>
            <person name="Bernardo de Carvalho A."/>
            <person name="Caspi A."/>
            <person name="Castrezana S."/>
            <person name="Celniker S.E."/>
            <person name="Chang J.L."/>
            <person name="Chapple C."/>
            <person name="Chatterji S."/>
            <person name="Chinwalla A."/>
            <person name="Civetta A."/>
            <person name="Clifton S.W."/>
            <person name="Comeron J.M."/>
            <person name="Costello J.C."/>
            <person name="Coyne J.A."/>
            <person name="Daub J."/>
            <person name="David R.G."/>
            <person name="Delcher A.L."/>
            <person name="Delehaunty K."/>
            <person name="Do C.B."/>
            <person name="Ebling H."/>
            <person name="Edwards K."/>
            <person name="Eickbush T."/>
            <person name="Evans J.D."/>
            <person name="Filipski A."/>
            <person name="Findeiss S."/>
            <person name="Freyhult E."/>
            <person name="Fulton L."/>
            <person name="Fulton R."/>
            <person name="Garcia A.C."/>
            <person name="Gardiner A."/>
            <person name="Garfield D.A."/>
            <person name="Garvin B.E."/>
            <person name="Gibson G."/>
            <person name="Gilbert D."/>
            <person name="Gnerre S."/>
            <person name="Godfrey J."/>
            <person name="Good R."/>
            <person name="Gotea V."/>
            <person name="Gravely B."/>
            <person name="Greenberg A.J."/>
            <person name="Griffiths-Jones S."/>
            <person name="Gross S."/>
            <person name="Guigo R."/>
            <person name="Gustafson E.A."/>
            <person name="Haerty W."/>
            <person name="Hahn M.W."/>
            <person name="Halligan D.L."/>
            <person name="Halpern A.L."/>
            <person name="Halter G.M."/>
            <person name="Han M.V."/>
            <person name="Heger A."/>
            <person name="Hillier L."/>
            <person name="Hinrichs A.S."/>
            <person name="Holmes I."/>
            <person name="Hoskins R.A."/>
            <person name="Hubisz M.J."/>
            <person name="Hultmark D."/>
            <person name="Huntley M.A."/>
            <person name="Jaffe D.B."/>
            <person name="Jagadeeshan S."/>
            <person name="Jeck W.R."/>
            <person name="Johnson J."/>
            <person name="Jones C.D."/>
            <person name="Jordan W.C."/>
            <person name="Karpen G.H."/>
            <person name="Kataoka E."/>
            <person name="Keightley P.D."/>
            <person name="Kheradpour P."/>
            <person name="Kirkness E.F."/>
            <person name="Koerich L.B."/>
            <person name="Kristiansen K."/>
            <person name="Kudrna D."/>
            <person name="Kulathinal R.J."/>
            <person name="Kumar S."/>
            <person name="Kwok R."/>
            <person name="Lander E."/>
            <person name="Langley C.H."/>
            <person name="Lapoint R."/>
            <person name="Lazzaro B.P."/>
            <person name="Lee S.J."/>
            <person name="Levesque L."/>
            <person name="Li R."/>
            <person name="Lin C.F."/>
            <person name="Lin M.F."/>
            <person name="Lindblad-Toh K."/>
            <person name="Llopart A."/>
            <person name="Long M."/>
            <person name="Low L."/>
            <person name="Lozovsky E."/>
            <person name="Lu J."/>
            <person name="Luo M."/>
            <person name="Machado C.A."/>
            <person name="Makalowski W."/>
            <person name="Marzo M."/>
            <person name="Matsuda M."/>
            <person name="Matzkin L."/>
            <person name="McAllister B."/>
            <person name="McBride C.S."/>
            <person name="McKernan B."/>
            <person name="McKernan K."/>
            <person name="Mendez-Lago M."/>
            <person name="Minx P."/>
            <person name="Mollenhauer M.U."/>
            <person name="Montooth K."/>
            <person name="Mount S.M."/>
            <person name="Mu X."/>
            <person name="Myers E."/>
            <person name="Negre B."/>
            <person name="Newfeld S."/>
            <person name="Nielsen R."/>
            <person name="Noor M.A."/>
            <person name="O'Grady P."/>
            <person name="Pachter L."/>
            <person name="Papaceit M."/>
            <person name="Parisi M.J."/>
            <person name="Parisi M."/>
            <person name="Parts L."/>
            <person name="Pedersen J.S."/>
            <person name="Pesole G."/>
            <person name="Phillippy A.M."/>
            <person name="Ponting C.P."/>
            <person name="Pop M."/>
            <person name="Porcelli D."/>
            <person name="Powell J.R."/>
            <person name="Prohaska S."/>
            <person name="Pruitt K."/>
            <person name="Puig M."/>
            <person name="Quesneville H."/>
            <person name="Ram K.R."/>
            <person name="Rand D."/>
            <person name="Rasmussen M.D."/>
            <person name="Reed L.K."/>
            <person name="Reenan R."/>
            <person name="Reily A."/>
            <person name="Remington K.A."/>
            <person name="Rieger T.T."/>
            <person name="Ritchie M.G."/>
            <person name="Robin C."/>
            <person name="Rogers Y.H."/>
            <person name="Rohde C."/>
            <person name="Rozas J."/>
            <person name="Rubenfield M.J."/>
            <person name="Ruiz A."/>
            <person name="Russo S."/>
            <person name="Salzberg S.L."/>
            <person name="Sanchez-Gracia A."/>
            <person name="Saranga D.J."/>
            <person name="Sato H."/>
            <person name="Schaeffer S.W."/>
            <person name="Schatz M.C."/>
            <person name="Schlenke T."/>
            <person name="Schwartz R."/>
            <person name="Segarra C."/>
            <person name="Singh R.S."/>
            <person name="Sirot L."/>
            <person name="Sirota M."/>
            <person name="Sisneros N.B."/>
            <person name="Smith C.D."/>
            <person name="Smith T.F."/>
            <person name="Spieth J."/>
            <person name="Stage D.E."/>
            <person name="Stark A."/>
            <person name="Stephan W."/>
            <person name="Strausberg R.L."/>
            <person name="Strempel S."/>
            <person name="Sturgill D."/>
            <person name="Sutton G."/>
            <person name="Sutton G.G."/>
            <person name="Tao W."/>
            <person name="Teichmann S."/>
            <person name="Tobari Y.N."/>
            <person name="Tomimura Y."/>
            <person name="Tsolas J.M."/>
            <person name="Valente V.L."/>
            <person name="Venter E."/>
            <person name="Venter J.C."/>
            <person name="Vicario S."/>
            <person name="Vieira F.G."/>
            <person name="Vilella A.J."/>
            <person name="Villasante A."/>
            <person name="Walenz B."/>
            <person name="Wang J."/>
            <person name="Wasserman M."/>
            <person name="Watts T."/>
            <person name="Wilson D."/>
            <person name="Wilson R.K."/>
            <person name="Wing R.A."/>
            <person name="Wolfner M.F."/>
            <person name="Wong A."/>
            <person name="Wong G.K."/>
            <person name="Wu C.I."/>
            <person name="Wu G."/>
            <person name="Yamamoto D."/>
            <person name="Yang H.P."/>
            <person name="Yang S.P."/>
            <person name="Yorke J.A."/>
            <person name="Yoshida K."/>
            <person name="Zdobnov E."/>
            <person name="Zhang P."/>
            <person name="Zhang Y."/>
            <person name="Zimin A.V."/>
            <person name="Baldwin J."/>
            <person name="Abdouelleil A."/>
            <person name="Abdulkadir J."/>
            <person name="Abebe A."/>
            <person name="Abera B."/>
            <person name="Abreu J."/>
            <person name="Acer S.C."/>
            <person name="Aftuck L."/>
            <person name="Alexander A."/>
            <person name="An P."/>
            <person name="Anderson E."/>
            <person name="Anderson S."/>
            <person name="Arachi H."/>
            <person name="Azer M."/>
            <person name="Bachantsang P."/>
            <person name="Barry A."/>
            <person name="Bayul T."/>
            <person name="Berlin A."/>
            <person name="Bessette D."/>
            <person name="Bloom T."/>
            <person name="Blye J."/>
            <person name="Boguslavskiy L."/>
            <person name="Bonnet C."/>
            <person name="Boukhgalter B."/>
            <person name="Bourzgui I."/>
            <person name="Brown A."/>
            <person name="Cahill P."/>
            <person name="Channer S."/>
            <person name="Cheshatsang Y."/>
            <person name="Chuda L."/>
            <person name="Citroen M."/>
            <person name="Collymore A."/>
            <person name="Cooke P."/>
            <person name="Costello M."/>
            <person name="D'Aco K."/>
            <person name="Daza R."/>
            <person name="De Haan G."/>
            <person name="DeGray S."/>
            <person name="DeMaso C."/>
            <person name="Dhargay N."/>
            <person name="Dooley K."/>
            <person name="Dooley E."/>
            <person name="Doricent M."/>
            <person name="Dorje P."/>
            <person name="Dorjee K."/>
            <person name="Dupes A."/>
            <person name="Elong R."/>
            <person name="Falk J."/>
            <person name="Farina A."/>
            <person name="Faro S."/>
            <person name="Ferguson D."/>
            <person name="Fisher S."/>
            <person name="Foley C.D."/>
            <person name="Franke A."/>
            <person name="Friedrich D."/>
            <person name="Gadbois L."/>
            <person name="Gearin G."/>
            <person name="Gearin C.R."/>
            <person name="Giannoukos G."/>
            <person name="Goode T."/>
            <person name="Graham J."/>
            <person name="Grandbois E."/>
            <person name="Grewal S."/>
            <person name="Gyaltsen K."/>
            <person name="Hafez N."/>
            <person name="Hagos B."/>
            <person name="Hall J."/>
            <person name="Henson C."/>
            <person name="Hollinger A."/>
            <person name="Honan T."/>
            <person name="Huard M.D."/>
            <person name="Hughes L."/>
            <person name="Hurhula B."/>
            <person name="Husby M.E."/>
            <person name="Kamat A."/>
            <person name="Kanga B."/>
            <person name="Kashin S."/>
            <person name="Khazanovich D."/>
            <person name="Kisner P."/>
            <person name="Lance K."/>
            <person name="Lara M."/>
            <person name="Lee W."/>
            <person name="Lennon N."/>
            <person name="Letendre F."/>
            <person name="LeVine R."/>
            <person name="Lipovsky A."/>
            <person name="Liu X."/>
            <person name="Liu J."/>
            <person name="Liu S."/>
            <person name="Lokyitsang T."/>
            <person name="Lokyitsang Y."/>
            <person name="Lubonja R."/>
            <person name="Lui A."/>
            <person name="MacDonald P."/>
            <person name="Magnisalis V."/>
            <person name="Maru K."/>
            <person name="Matthews C."/>
            <person name="McCusker W."/>
            <person name="McDonough S."/>
            <person name="Mehta T."/>
            <person name="Meldrim J."/>
            <person name="Meneus L."/>
            <person name="Mihai O."/>
            <person name="Mihalev A."/>
            <person name="Mihova T."/>
            <person name="Mittelman R."/>
            <person name="Mlenga V."/>
            <person name="Montmayeur A."/>
            <person name="Mulrain L."/>
            <person name="Navidi A."/>
            <person name="Naylor J."/>
            <person name="Negash T."/>
            <person name="Nguyen T."/>
            <person name="Nguyen N."/>
            <person name="Nicol R."/>
            <person name="Norbu C."/>
            <person name="Norbu N."/>
            <person name="Novod N."/>
            <person name="O'Neill B."/>
            <person name="Osman S."/>
            <person name="Markiewicz E."/>
            <person name="Oyono O.L."/>
            <person name="Patti C."/>
            <person name="Phunkhang P."/>
            <person name="Pierre F."/>
            <person name="Priest M."/>
            <person name="Raghuraman S."/>
            <person name="Rege F."/>
            <person name="Reyes R."/>
            <person name="Rise C."/>
            <person name="Rogov P."/>
            <person name="Ross K."/>
            <person name="Ryan E."/>
            <person name="Settipalli S."/>
            <person name="Shea T."/>
            <person name="Sherpa N."/>
            <person name="Shi L."/>
            <person name="Shih D."/>
            <person name="Sparrow T."/>
            <person name="Spaulding J."/>
            <person name="Stalker J."/>
            <person name="Stange-Thomann N."/>
            <person name="Stavropoulos S."/>
            <person name="Stone C."/>
            <person name="Strader C."/>
            <person name="Tesfaye S."/>
            <person name="Thomson T."/>
            <person name="Thoulutsang Y."/>
            <person name="Thoulutsang D."/>
            <person name="Topham K."/>
            <person name="Topping I."/>
            <person name="Tsamla T."/>
            <person name="Vassiliev H."/>
            <person name="Vo A."/>
            <person name="Wangchuk T."/>
            <person name="Wangdi T."/>
            <person name="Weiand M."/>
            <person name="Wilkinson J."/>
            <person name="Wilson A."/>
            <person name="Yadav S."/>
            <person name="Young G."/>
            <person name="Yu Q."/>
            <person name="Zembek L."/>
            <person name="Zhong D."/>
            <person name="Zimmer A."/>
            <person name="Zwirko Z."/>
            <person name="Jaffe D.B."/>
            <person name="Alvarez P."/>
            <person name="Brockman W."/>
            <person name="Butler J."/>
            <person name="Chin C."/>
            <person name="Gnerre S."/>
            <person name="Grabherr M."/>
            <person name="Kleber M."/>
            <person name="Mauceli E."/>
            <person name="MacCallum I."/>
        </authorList>
    </citation>
    <scope>NUCLEOTIDE SEQUENCE [LARGE SCALE GENOMIC DNA]</scope>
    <source>
        <strain evidence="3">Tucson 14030-0811.24</strain>
    </source>
</reference>
<dbReference type="AlphaFoldDB" id="B4N524"/>
<feature type="signal peptide" evidence="1">
    <location>
        <begin position="1"/>
        <end position="23"/>
    </location>
</feature>
<feature type="chain" id="PRO_5002819209" evidence="1">
    <location>
        <begin position="24"/>
        <end position="85"/>
    </location>
</feature>
<gene>
    <name evidence="2" type="primary">Dwil\GK20493</name>
    <name evidence="2" type="ORF">Dwil_GK20493</name>
</gene>
<accession>B4N524</accession>
<protein>
    <submittedName>
        <fullName evidence="2">GK20493</fullName>
    </submittedName>
</protein>